<gene>
    <name evidence="2" type="ORF">BZL29_2751</name>
</gene>
<accession>A0A1V3XP85</accession>
<dbReference type="AlphaFoldDB" id="A0A1V3XP85"/>
<evidence type="ECO:0000313" key="3">
    <source>
        <dbReference type="Proteomes" id="UP000188532"/>
    </source>
</evidence>
<organism evidence="2 3">
    <name type="scientific">Mycobacterium kansasii</name>
    <dbReference type="NCBI Taxonomy" id="1768"/>
    <lineage>
        <taxon>Bacteria</taxon>
        <taxon>Bacillati</taxon>
        <taxon>Actinomycetota</taxon>
        <taxon>Actinomycetes</taxon>
        <taxon>Mycobacteriales</taxon>
        <taxon>Mycobacteriaceae</taxon>
        <taxon>Mycobacterium</taxon>
    </lineage>
</organism>
<feature type="region of interest" description="Disordered" evidence="1">
    <location>
        <begin position="1"/>
        <end position="43"/>
    </location>
</feature>
<name>A0A1V3XP85_MYCKA</name>
<reference evidence="2 3" key="1">
    <citation type="submission" date="2017-02" db="EMBL/GenBank/DDBJ databases">
        <title>Complete genome sequences of Mycobacterium kansasii strains isolated from rhesus macaques.</title>
        <authorList>
            <person name="Panda A."/>
            <person name="Nagaraj S."/>
            <person name="Zhao X."/>
            <person name="Tettelin H."/>
            <person name="Detolla L.J."/>
        </authorList>
    </citation>
    <scope>NUCLEOTIDE SEQUENCE [LARGE SCALE GENOMIC DNA]</scope>
    <source>
        <strain evidence="2 3">11-3469</strain>
    </source>
</reference>
<comment type="caution">
    <text evidence="2">The sequence shown here is derived from an EMBL/GenBank/DDBJ whole genome shotgun (WGS) entry which is preliminary data.</text>
</comment>
<evidence type="ECO:0000256" key="1">
    <source>
        <dbReference type="SAM" id="MobiDB-lite"/>
    </source>
</evidence>
<protein>
    <submittedName>
        <fullName evidence="2">Uncharacterized protein</fullName>
    </submittedName>
</protein>
<dbReference type="EMBL" id="MVBN01000002">
    <property type="protein sequence ID" value="OOK81054.1"/>
    <property type="molecule type" value="Genomic_DNA"/>
</dbReference>
<evidence type="ECO:0000313" key="2">
    <source>
        <dbReference type="EMBL" id="OOK81054.1"/>
    </source>
</evidence>
<dbReference type="Proteomes" id="UP000188532">
    <property type="component" value="Unassembled WGS sequence"/>
</dbReference>
<proteinExistence type="predicted"/>
<sequence>MHRQAEQADNLGGSARGGRQGFRADSVERVIGRTAEIPARRRR</sequence>